<keyword evidence="4" id="KW-1185">Reference proteome</keyword>
<dbReference type="Proteomes" id="UP001341840">
    <property type="component" value="Unassembled WGS sequence"/>
</dbReference>
<protein>
    <submittedName>
        <fullName evidence="3">Uncharacterized protein</fullName>
    </submittedName>
</protein>
<accession>A0ABU6YS72</accession>
<feature type="compositionally biased region" description="Acidic residues" evidence="2">
    <location>
        <begin position="170"/>
        <end position="179"/>
    </location>
</feature>
<evidence type="ECO:0000313" key="4">
    <source>
        <dbReference type="Proteomes" id="UP001341840"/>
    </source>
</evidence>
<keyword evidence="1" id="KW-0175">Coiled coil</keyword>
<dbReference type="PANTHER" id="PTHR46249:SF29">
    <property type="entry name" value="VIRAL MOVEMENT PROTEIN"/>
    <property type="match status" value="1"/>
</dbReference>
<feature type="non-terminal residue" evidence="3">
    <location>
        <position position="229"/>
    </location>
</feature>
<evidence type="ECO:0000256" key="1">
    <source>
        <dbReference type="SAM" id="Coils"/>
    </source>
</evidence>
<feature type="coiled-coil region" evidence="1">
    <location>
        <begin position="135"/>
        <end position="162"/>
    </location>
</feature>
<evidence type="ECO:0000313" key="3">
    <source>
        <dbReference type="EMBL" id="MED6211933.1"/>
    </source>
</evidence>
<feature type="region of interest" description="Disordered" evidence="2">
    <location>
        <begin position="39"/>
        <end position="64"/>
    </location>
</feature>
<feature type="compositionally biased region" description="Acidic residues" evidence="2">
    <location>
        <begin position="52"/>
        <end position="64"/>
    </location>
</feature>
<proteinExistence type="predicted"/>
<feature type="compositionally biased region" description="Basic and acidic residues" evidence="2">
    <location>
        <begin position="180"/>
        <end position="190"/>
    </location>
</feature>
<evidence type="ECO:0000256" key="2">
    <source>
        <dbReference type="SAM" id="MobiDB-lite"/>
    </source>
</evidence>
<gene>
    <name evidence="3" type="ORF">PIB30_078345</name>
</gene>
<feature type="region of interest" description="Disordered" evidence="2">
    <location>
        <begin position="168"/>
        <end position="190"/>
    </location>
</feature>
<dbReference type="PANTHER" id="PTHR46249">
    <property type="entry name" value="CCHC-TYPE DOMAIN-CONTAINING PROTEIN-RELATED"/>
    <property type="match status" value="1"/>
</dbReference>
<organism evidence="3 4">
    <name type="scientific">Stylosanthes scabra</name>
    <dbReference type="NCBI Taxonomy" id="79078"/>
    <lineage>
        <taxon>Eukaryota</taxon>
        <taxon>Viridiplantae</taxon>
        <taxon>Streptophyta</taxon>
        <taxon>Embryophyta</taxon>
        <taxon>Tracheophyta</taxon>
        <taxon>Spermatophyta</taxon>
        <taxon>Magnoliopsida</taxon>
        <taxon>eudicotyledons</taxon>
        <taxon>Gunneridae</taxon>
        <taxon>Pentapetalae</taxon>
        <taxon>rosids</taxon>
        <taxon>fabids</taxon>
        <taxon>Fabales</taxon>
        <taxon>Fabaceae</taxon>
        <taxon>Papilionoideae</taxon>
        <taxon>50 kb inversion clade</taxon>
        <taxon>dalbergioids sensu lato</taxon>
        <taxon>Dalbergieae</taxon>
        <taxon>Pterocarpus clade</taxon>
        <taxon>Stylosanthes</taxon>
    </lineage>
</organism>
<sequence>MAKSFPSSKRLKGKINNLNLDPQIEEQINNLLIESFDDDSNHESSDDINNIQDDDIGSSSDSDEKEINVLTKDQDLLFEAIEAIGDPEQKKDFLFKWKKSLQKEKKPKNLVISNKYDVKPIFKKLEKQVIRPVTIQDFQTEINNLKKEIKDIRENQDNHQLILSQLMQGEESDDDESEPSECHENKDSNDNEGKEILRLINMFSFQKYHIKIRIVVKDFVLETVALWDT</sequence>
<name>A0ABU6YS72_9FABA</name>
<dbReference type="EMBL" id="JASCZI010242735">
    <property type="protein sequence ID" value="MED6211933.1"/>
    <property type="molecule type" value="Genomic_DNA"/>
</dbReference>
<reference evidence="3 4" key="1">
    <citation type="journal article" date="2023" name="Plants (Basel)">
        <title>Bridging the Gap: Combining Genomics and Transcriptomics Approaches to Understand Stylosanthes scabra, an Orphan Legume from the Brazilian Caatinga.</title>
        <authorList>
            <person name="Ferreira-Neto J.R.C."/>
            <person name="da Silva M.D."/>
            <person name="Binneck E."/>
            <person name="de Melo N.F."/>
            <person name="da Silva R.H."/>
            <person name="de Melo A.L.T.M."/>
            <person name="Pandolfi V."/>
            <person name="Bustamante F.O."/>
            <person name="Brasileiro-Vidal A.C."/>
            <person name="Benko-Iseppon A.M."/>
        </authorList>
    </citation>
    <scope>NUCLEOTIDE SEQUENCE [LARGE SCALE GENOMIC DNA]</scope>
    <source>
        <tissue evidence="3">Leaves</tissue>
    </source>
</reference>
<comment type="caution">
    <text evidence="3">The sequence shown here is derived from an EMBL/GenBank/DDBJ whole genome shotgun (WGS) entry which is preliminary data.</text>
</comment>